<protein>
    <submittedName>
        <fullName evidence="1">Uncharacterized protein</fullName>
    </submittedName>
</protein>
<accession>X1H5J1</accession>
<dbReference type="AlphaFoldDB" id="X1H5J1"/>
<reference evidence="1" key="1">
    <citation type="journal article" date="2014" name="Front. Microbiol.">
        <title>High frequency of phylogenetically diverse reductive dehalogenase-homologous genes in deep subseafloor sedimentary metagenomes.</title>
        <authorList>
            <person name="Kawai M."/>
            <person name="Futagami T."/>
            <person name="Toyoda A."/>
            <person name="Takaki Y."/>
            <person name="Nishi S."/>
            <person name="Hori S."/>
            <person name="Arai W."/>
            <person name="Tsubouchi T."/>
            <person name="Morono Y."/>
            <person name="Uchiyama I."/>
            <person name="Ito T."/>
            <person name="Fujiyama A."/>
            <person name="Inagaki F."/>
            <person name="Takami H."/>
        </authorList>
    </citation>
    <scope>NUCLEOTIDE SEQUENCE</scope>
    <source>
        <strain evidence="1">Expedition CK06-06</strain>
    </source>
</reference>
<name>X1H5J1_9ZZZZ</name>
<proteinExistence type="predicted"/>
<comment type="caution">
    <text evidence="1">The sequence shown here is derived from an EMBL/GenBank/DDBJ whole genome shotgun (WGS) entry which is preliminary data.</text>
</comment>
<gene>
    <name evidence="1" type="ORF">S03H2_40761</name>
</gene>
<sequence>MEQLVKKVAKLREKTRQYGDEISKLLGISPDASDPRSGCFGMVFNHLTLTLELLDYYYRI</sequence>
<feature type="non-terminal residue" evidence="1">
    <location>
        <position position="60"/>
    </location>
</feature>
<dbReference type="EMBL" id="BARU01025288">
    <property type="protein sequence ID" value="GAH64662.1"/>
    <property type="molecule type" value="Genomic_DNA"/>
</dbReference>
<organism evidence="1">
    <name type="scientific">marine sediment metagenome</name>
    <dbReference type="NCBI Taxonomy" id="412755"/>
    <lineage>
        <taxon>unclassified sequences</taxon>
        <taxon>metagenomes</taxon>
        <taxon>ecological metagenomes</taxon>
    </lineage>
</organism>
<evidence type="ECO:0000313" key="1">
    <source>
        <dbReference type="EMBL" id="GAH64662.1"/>
    </source>
</evidence>